<reference evidence="2" key="1">
    <citation type="journal article" date="2024" name="Front. Bioeng. Biotechnol.">
        <title>Genome-scale model development and genomic sequencing of the oleaginous clade Lipomyces.</title>
        <authorList>
            <person name="Czajka J.J."/>
            <person name="Han Y."/>
            <person name="Kim J."/>
            <person name="Mondo S.J."/>
            <person name="Hofstad B.A."/>
            <person name="Robles A."/>
            <person name="Haridas S."/>
            <person name="Riley R."/>
            <person name="LaButti K."/>
            <person name="Pangilinan J."/>
            <person name="Andreopoulos W."/>
            <person name="Lipzen A."/>
            <person name="Yan J."/>
            <person name="Wang M."/>
            <person name="Ng V."/>
            <person name="Grigoriev I.V."/>
            <person name="Spatafora J.W."/>
            <person name="Magnuson J.K."/>
            <person name="Baker S.E."/>
            <person name="Pomraning K.R."/>
        </authorList>
    </citation>
    <scope>NUCLEOTIDE SEQUENCE [LARGE SCALE GENOMIC DNA]</scope>
    <source>
        <strain evidence="2">CBS 10300</strain>
    </source>
</reference>
<gene>
    <name evidence="1" type="ORF">V1517DRAFT_316424</name>
</gene>
<evidence type="ECO:0000313" key="2">
    <source>
        <dbReference type="Proteomes" id="UP001489719"/>
    </source>
</evidence>
<accession>A0ACC3TV26</accession>
<proteinExistence type="predicted"/>
<dbReference type="Proteomes" id="UP001489719">
    <property type="component" value="Unassembled WGS sequence"/>
</dbReference>
<organism evidence="1 2">
    <name type="scientific">Lipomyces orientalis</name>
    <dbReference type="NCBI Taxonomy" id="1233043"/>
    <lineage>
        <taxon>Eukaryota</taxon>
        <taxon>Fungi</taxon>
        <taxon>Dikarya</taxon>
        <taxon>Ascomycota</taxon>
        <taxon>Saccharomycotina</taxon>
        <taxon>Lipomycetes</taxon>
        <taxon>Lipomycetales</taxon>
        <taxon>Lipomycetaceae</taxon>
        <taxon>Lipomyces</taxon>
    </lineage>
</organism>
<name>A0ACC3TV26_9ASCO</name>
<keyword evidence="2" id="KW-1185">Reference proteome</keyword>
<evidence type="ECO:0000313" key="1">
    <source>
        <dbReference type="EMBL" id="KAK9324829.1"/>
    </source>
</evidence>
<sequence length="313" mass="34509">MKSGNSKGKTRSEKRRPKEITSTRVTAPKADVTDLTDDDKLSFDDDGIEFETYMHSNAVARQDEVADDISTRATESPSGDRESDVANATFSTAENTTISADSNSMSVTPDTSLKADYNDFTKEEQEYGNLSLANPVLGGDSTTRPVLEFQLFHNSRSDNHHTSSDHSQQSPAAQSIQRFQQVSTPKKILSPGPYPYPRAIPITSPHPSDNLAIDFERANQVPSATEHAYGEMTLEDWQKAGDCLLARASDLIRRAADVRKRKAEALAALETKIDDHVKMLDRRFKGLLSEKERIRIRAANLVNEAGGECGYSA</sequence>
<comment type="caution">
    <text evidence="1">The sequence shown here is derived from an EMBL/GenBank/DDBJ whole genome shotgun (WGS) entry which is preliminary data.</text>
</comment>
<dbReference type="EMBL" id="MU970046">
    <property type="protein sequence ID" value="KAK9324829.1"/>
    <property type="molecule type" value="Genomic_DNA"/>
</dbReference>
<protein>
    <submittedName>
        <fullName evidence="1">Uncharacterized protein</fullName>
    </submittedName>
</protein>